<protein>
    <submittedName>
        <fullName evidence="2">ParA family protein</fullName>
    </submittedName>
</protein>
<evidence type="ECO:0000313" key="3">
    <source>
        <dbReference type="Proteomes" id="UP000707356"/>
    </source>
</evidence>
<reference evidence="2" key="2">
    <citation type="journal article" date="2022" name="Microbiol. Resour. Announc.">
        <title>Metagenome Sequencing to Explore Phylogenomics of Terrestrial Cyanobacteria.</title>
        <authorList>
            <person name="Ward R.D."/>
            <person name="Stajich J.E."/>
            <person name="Johansen J.R."/>
            <person name="Huntemann M."/>
            <person name="Clum A."/>
            <person name="Foster B."/>
            <person name="Foster B."/>
            <person name="Roux S."/>
            <person name="Palaniappan K."/>
            <person name="Varghese N."/>
            <person name="Mukherjee S."/>
            <person name="Reddy T.B.K."/>
            <person name="Daum C."/>
            <person name="Copeland A."/>
            <person name="Chen I.A."/>
            <person name="Ivanova N.N."/>
            <person name="Kyrpides N.C."/>
            <person name="Shapiro N."/>
            <person name="Eloe-Fadrosh E.A."/>
            <person name="Pietrasiak N."/>
        </authorList>
    </citation>
    <scope>NUCLEOTIDE SEQUENCE</scope>
    <source>
        <strain evidence="2">GSE-TBD4-15B</strain>
    </source>
</reference>
<dbReference type="PANTHER" id="PTHR13696">
    <property type="entry name" value="P-LOOP CONTAINING NUCLEOSIDE TRIPHOSPHATE HYDROLASE"/>
    <property type="match status" value="1"/>
</dbReference>
<feature type="domain" description="CobQ/CobB/MinD/ParA nucleotide binding" evidence="1">
    <location>
        <begin position="3"/>
        <end position="172"/>
    </location>
</feature>
<dbReference type="PIRSF" id="PIRSF009320">
    <property type="entry name" value="Nuc_binding_HP_1000"/>
    <property type="match status" value="1"/>
</dbReference>
<evidence type="ECO:0000313" key="2">
    <source>
        <dbReference type="EMBL" id="MBW4464243.1"/>
    </source>
</evidence>
<accession>A0A951P779</accession>
<dbReference type="Pfam" id="PF01656">
    <property type="entry name" value="CbiA"/>
    <property type="match status" value="1"/>
</dbReference>
<dbReference type="InterPro" id="IPR002586">
    <property type="entry name" value="CobQ/CobB/MinD/ParA_Nub-bd_dom"/>
</dbReference>
<dbReference type="Proteomes" id="UP000707356">
    <property type="component" value="Unassembled WGS sequence"/>
</dbReference>
<reference evidence="2" key="1">
    <citation type="submission" date="2021-05" db="EMBL/GenBank/DDBJ databases">
        <authorList>
            <person name="Pietrasiak N."/>
            <person name="Ward R."/>
            <person name="Stajich J.E."/>
            <person name="Kurbessoian T."/>
        </authorList>
    </citation>
    <scope>NUCLEOTIDE SEQUENCE</scope>
    <source>
        <strain evidence="2">GSE-TBD4-15B</strain>
    </source>
</reference>
<evidence type="ECO:0000259" key="1">
    <source>
        <dbReference type="Pfam" id="PF01656"/>
    </source>
</evidence>
<name>A0A951P779_9CYAN</name>
<dbReference type="SUPFAM" id="SSF52540">
    <property type="entry name" value="P-loop containing nucleoside triphosphate hydrolases"/>
    <property type="match status" value="1"/>
</dbReference>
<dbReference type="Gene3D" id="3.40.50.300">
    <property type="entry name" value="P-loop containing nucleotide triphosphate hydrolases"/>
    <property type="match status" value="1"/>
</dbReference>
<dbReference type="InterPro" id="IPR027417">
    <property type="entry name" value="P-loop_NTPase"/>
</dbReference>
<comment type="caution">
    <text evidence="2">The sequence shown here is derived from an EMBL/GenBank/DDBJ whole genome shotgun (WGS) entry which is preliminary data.</text>
</comment>
<dbReference type="PANTHER" id="PTHR13696:SF96">
    <property type="entry name" value="COBQ_COBB_MIND_PARA NUCLEOTIDE BINDING DOMAIN-CONTAINING PROTEIN"/>
    <property type="match status" value="1"/>
</dbReference>
<proteinExistence type="predicted"/>
<dbReference type="InterPro" id="IPR050678">
    <property type="entry name" value="DNA_Partitioning_ATPase"/>
</dbReference>
<dbReference type="CDD" id="cd02042">
    <property type="entry name" value="ParAB_family"/>
    <property type="match status" value="1"/>
</dbReference>
<dbReference type="AlphaFoldDB" id="A0A951P779"/>
<organism evidence="2 3">
    <name type="scientific">Pegethrix bostrychoides GSE-TBD4-15B</name>
    <dbReference type="NCBI Taxonomy" id="2839662"/>
    <lineage>
        <taxon>Bacteria</taxon>
        <taxon>Bacillati</taxon>
        <taxon>Cyanobacteriota</taxon>
        <taxon>Cyanophyceae</taxon>
        <taxon>Oculatellales</taxon>
        <taxon>Oculatellaceae</taxon>
        <taxon>Pegethrix</taxon>
    </lineage>
</organism>
<sequence>MIITTAAFKGGVGKTTTAIHMAAFLQQDGDTLLVDGDPNRSATRWSKRGAGFLFKVVSEQQAAKYGRSFKHIVIDTQARPEREDLQDLVDGCDLLILPTTPDVLSLDALMQTVNLMKVLGSQQYRVLLTRVPSAPRKDGAEARELLVTAGFPLFKAQIRELVAFQKAALDGLIVAQVNDRRAKIAWSDYLSVGQEILNG</sequence>
<dbReference type="EMBL" id="JAHHHV010000009">
    <property type="protein sequence ID" value="MBW4464243.1"/>
    <property type="molecule type" value="Genomic_DNA"/>
</dbReference>
<gene>
    <name evidence="2" type="ORF">KME07_02230</name>
</gene>